<keyword evidence="8" id="KW-1185">Reference proteome</keyword>
<evidence type="ECO:0000259" key="6">
    <source>
        <dbReference type="PROSITE" id="PS51387"/>
    </source>
</evidence>
<evidence type="ECO:0000256" key="3">
    <source>
        <dbReference type="ARBA" id="ARBA00022827"/>
    </source>
</evidence>
<dbReference type="PROSITE" id="PS51387">
    <property type="entry name" value="FAD_PCMH"/>
    <property type="match status" value="1"/>
</dbReference>
<dbReference type="OrthoDB" id="2151789at2759"/>
<dbReference type="GO" id="GO:0016491">
    <property type="term" value="F:oxidoreductase activity"/>
    <property type="evidence" value="ECO:0007669"/>
    <property type="project" value="UniProtKB-KW"/>
</dbReference>
<feature type="transmembrane region" description="Helical" evidence="5">
    <location>
        <begin position="40"/>
        <end position="62"/>
    </location>
</feature>
<dbReference type="AlphaFoldDB" id="A0A8H6Z5R1"/>
<keyword evidence="2" id="KW-0285">Flavoprotein</keyword>
<reference evidence="7" key="1">
    <citation type="submission" date="2020-05" db="EMBL/GenBank/DDBJ databases">
        <title>Mycena genomes resolve the evolution of fungal bioluminescence.</title>
        <authorList>
            <person name="Tsai I.J."/>
        </authorList>
    </citation>
    <scope>NUCLEOTIDE SEQUENCE</scope>
    <source>
        <strain evidence="7">160909Yilan</strain>
    </source>
</reference>
<keyword evidence="5" id="KW-0472">Membrane</keyword>
<evidence type="ECO:0000313" key="8">
    <source>
        <dbReference type="Proteomes" id="UP000623467"/>
    </source>
</evidence>
<dbReference type="InterPro" id="IPR036318">
    <property type="entry name" value="FAD-bd_PCMH-like_sf"/>
</dbReference>
<name>A0A8H6Z5R1_9AGAR</name>
<evidence type="ECO:0000256" key="5">
    <source>
        <dbReference type="SAM" id="Phobius"/>
    </source>
</evidence>
<dbReference type="EMBL" id="JACAZH010000004">
    <property type="protein sequence ID" value="KAF7370356.1"/>
    <property type="molecule type" value="Genomic_DNA"/>
</dbReference>
<evidence type="ECO:0000256" key="4">
    <source>
        <dbReference type="ARBA" id="ARBA00023002"/>
    </source>
</evidence>
<dbReference type="Pfam" id="PF08031">
    <property type="entry name" value="BBE"/>
    <property type="match status" value="1"/>
</dbReference>
<keyword evidence="5" id="KW-0812">Transmembrane</keyword>
<evidence type="ECO:0000256" key="2">
    <source>
        <dbReference type="ARBA" id="ARBA00022630"/>
    </source>
</evidence>
<evidence type="ECO:0000256" key="1">
    <source>
        <dbReference type="ARBA" id="ARBA00005466"/>
    </source>
</evidence>
<dbReference type="Pfam" id="PF01565">
    <property type="entry name" value="FAD_binding_4"/>
    <property type="match status" value="1"/>
</dbReference>
<gene>
    <name evidence="7" type="ORF">MSAN_00667000</name>
</gene>
<dbReference type="Gene3D" id="3.30.465.10">
    <property type="match status" value="1"/>
</dbReference>
<keyword evidence="3" id="KW-0274">FAD</keyword>
<feature type="domain" description="FAD-binding PCMH-type" evidence="6">
    <location>
        <begin position="111"/>
        <end position="280"/>
    </location>
</feature>
<dbReference type="InterPro" id="IPR016169">
    <property type="entry name" value="FAD-bd_PCMH_sub2"/>
</dbReference>
<dbReference type="PANTHER" id="PTHR42973:SF13">
    <property type="entry name" value="FAD-BINDING PCMH-TYPE DOMAIN-CONTAINING PROTEIN"/>
    <property type="match status" value="1"/>
</dbReference>
<dbReference type="InterPro" id="IPR006094">
    <property type="entry name" value="Oxid_FAD_bind_N"/>
</dbReference>
<proteinExistence type="inferred from homology"/>
<dbReference type="Proteomes" id="UP000623467">
    <property type="component" value="Unassembled WGS sequence"/>
</dbReference>
<comment type="similarity">
    <text evidence="1">Belongs to the oxygen-dependent FAD-linked oxidoreductase family.</text>
</comment>
<dbReference type="SUPFAM" id="SSF56176">
    <property type="entry name" value="FAD-binding/transporter-associated domain-like"/>
    <property type="match status" value="1"/>
</dbReference>
<dbReference type="InterPro" id="IPR050416">
    <property type="entry name" value="FAD-linked_Oxidoreductase"/>
</dbReference>
<organism evidence="7 8">
    <name type="scientific">Mycena sanguinolenta</name>
    <dbReference type="NCBI Taxonomy" id="230812"/>
    <lineage>
        <taxon>Eukaryota</taxon>
        <taxon>Fungi</taxon>
        <taxon>Dikarya</taxon>
        <taxon>Basidiomycota</taxon>
        <taxon>Agaricomycotina</taxon>
        <taxon>Agaricomycetes</taxon>
        <taxon>Agaricomycetidae</taxon>
        <taxon>Agaricales</taxon>
        <taxon>Marasmiineae</taxon>
        <taxon>Mycenaceae</taxon>
        <taxon>Mycena</taxon>
    </lineage>
</organism>
<protein>
    <submittedName>
        <fullName evidence="7">NAD(P)-binding protein</fullName>
    </submittedName>
</protein>
<keyword evidence="5" id="KW-1133">Transmembrane helix</keyword>
<dbReference type="GO" id="GO:0071949">
    <property type="term" value="F:FAD binding"/>
    <property type="evidence" value="ECO:0007669"/>
    <property type="project" value="InterPro"/>
</dbReference>
<sequence>MQTIRRNPTRAGSPAFDTRWCMESLSMVPRHRSEYKRSSSLCCCSMLPLSSPLLWIIVISLLQVAGSAVASEESSTTACALISKAVSNKSAVFFPGSSEYGADILHFAVSAEQNSTCSVEPGSTTDVAKITEILALTRTPFAIKGGGHNLNPGFSSTPGVQLSMTRFNQITFHAESQTVDIGSGLIWDDVYAALEPYNVSVVGGRATGVGVAGLLLGGGYSYQTNQYGLAVDNIAAIELVLPSGEVKTVDETDEDLFFALRGGGNNFGIVTKFTLKTHPQTAVWGGSLTYDGSQDDAVTAALLNYTTNNTDPRTGLQCTYATAAGQNIAMVNLYYNEPTPPPGIFDAFLAIPALSSDISTRSLLFPYSQCEYECHSWCSRTLQHHITHGGHSCSHHCYAERNNFLQQFLASDTLELNGYVVEPFIPDQNIHPMNIYYAWLDSSFDEVMLRTSQASASHLKQVAAANGILGSAMYPNYALFGTPLEDLYGQNLARLQEIKRSVDPFNVMGLTGGFKL</sequence>
<comment type="caution">
    <text evidence="7">The sequence shown here is derived from an EMBL/GenBank/DDBJ whole genome shotgun (WGS) entry which is preliminary data.</text>
</comment>
<dbReference type="InterPro" id="IPR012951">
    <property type="entry name" value="BBE"/>
</dbReference>
<keyword evidence="4" id="KW-0560">Oxidoreductase</keyword>
<evidence type="ECO:0000313" key="7">
    <source>
        <dbReference type="EMBL" id="KAF7370356.1"/>
    </source>
</evidence>
<dbReference type="PANTHER" id="PTHR42973">
    <property type="entry name" value="BINDING OXIDOREDUCTASE, PUTATIVE (AFU_ORTHOLOGUE AFUA_1G17690)-RELATED"/>
    <property type="match status" value="1"/>
</dbReference>
<dbReference type="InterPro" id="IPR016166">
    <property type="entry name" value="FAD-bd_PCMH"/>
</dbReference>
<accession>A0A8H6Z5R1</accession>